<evidence type="ECO:0000313" key="3">
    <source>
        <dbReference type="EMBL" id="MCP2730599.1"/>
    </source>
</evidence>
<feature type="region of interest" description="Disordered" evidence="1">
    <location>
        <begin position="1"/>
        <end position="94"/>
    </location>
</feature>
<comment type="caution">
    <text evidence="3">The sequence shown here is derived from an EMBL/GenBank/DDBJ whole genome shotgun (WGS) entry which is preliminary data.</text>
</comment>
<sequence>PNPPNPLPPDPPNPLPPDPPDITNPPISEDPVNPPISQDTVNPPISQDTGNPPISQDTAISSSPSDNGEANSPQPGAKPVEVAQDSSPAESEAGVTWAETTFTHQFESYLGLEASQPITLTNAREILQKVEESTGVKPAIIYAMFTPASATLEKPSDNSNDRLELVIVTAKGQPIRKSIGVNRAEVLKVVEAFQSGVTNVRDNRSYLAPAKQLYQWLVQPLEGDLQTQEIQNLVFVMDVGLRSLAVAALHDGKQFLVERYSIGLMPSLTLTDTRYQDIKNAQVLAMGADQFTDQKPLPGVPVELAAITQRLWKGKSFLDDKFTLENLKYQRTQRPYGIIHLATHADFNPGAPSNSYIQLWNSKLHLNELPQLGLNNPPVALLVLSACRTALGDEEAELGFAGLAVKAGVKSALASLWYISDVGTVGLMSQFYGDLDTAPIKAQALQQAQVAMIKGKVRVENGQLLTTSGTMLLPSEIGQSRELTHPYYWAAFTLVGNPW</sequence>
<dbReference type="Pfam" id="PF12770">
    <property type="entry name" value="CHAT"/>
    <property type="match status" value="1"/>
</dbReference>
<feature type="domain" description="CHAT" evidence="2">
    <location>
        <begin position="208"/>
        <end position="497"/>
    </location>
</feature>
<organism evidence="3 4">
    <name type="scientific">Limnofasciculus baicalensis BBK-W-15</name>
    <dbReference type="NCBI Taxonomy" id="2699891"/>
    <lineage>
        <taxon>Bacteria</taxon>
        <taxon>Bacillati</taxon>
        <taxon>Cyanobacteriota</taxon>
        <taxon>Cyanophyceae</taxon>
        <taxon>Coleofasciculales</taxon>
        <taxon>Coleofasciculaceae</taxon>
        <taxon>Limnofasciculus</taxon>
        <taxon>Limnofasciculus baicalensis</taxon>
    </lineage>
</organism>
<feature type="compositionally biased region" description="Polar residues" evidence="1">
    <location>
        <begin position="35"/>
        <end position="74"/>
    </location>
</feature>
<dbReference type="InterPro" id="IPR024983">
    <property type="entry name" value="CHAT_dom"/>
</dbReference>
<dbReference type="Proteomes" id="UP001204953">
    <property type="component" value="Unassembled WGS sequence"/>
</dbReference>
<dbReference type="AlphaFoldDB" id="A0AAE3GUI0"/>
<feature type="non-terminal residue" evidence="3">
    <location>
        <position position="1"/>
    </location>
</feature>
<evidence type="ECO:0000259" key="2">
    <source>
        <dbReference type="Pfam" id="PF12770"/>
    </source>
</evidence>
<evidence type="ECO:0000256" key="1">
    <source>
        <dbReference type="SAM" id="MobiDB-lite"/>
    </source>
</evidence>
<feature type="compositionally biased region" description="Pro residues" evidence="1">
    <location>
        <begin position="1"/>
        <end position="23"/>
    </location>
</feature>
<evidence type="ECO:0000313" key="4">
    <source>
        <dbReference type="Proteomes" id="UP001204953"/>
    </source>
</evidence>
<protein>
    <submittedName>
        <fullName evidence="3">CHAT domain-containing protein</fullName>
    </submittedName>
</protein>
<keyword evidence="4" id="KW-1185">Reference proteome</keyword>
<name>A0AAE3GUI0_9CYAN</name>
<proteinExistence type="predicted"/>
<dbReference type="EMBL" id="JAMZMM010000219">
    <property type="protein sequence ID" value="MCP2730599.1"/>
    <property type="molecule type" value="Genomic_DNA"/>
</dbReference>
<dbReference type="RefSeq" id="WP_254013355.1">
    <property type="nucleotide sequence ID" value="NZ_JAMZMM010000219.1"/>
</dbReference>
<reference evidence="3" key="1">
    <citation type="submission" date="2022-06" db="EMBL/GenBank/DDBJ databases">
        <title>New cyanobacteria of genus Symplocastrum in benthos of Lake Baikal.</title>
        <authorList>
            <person name="Sorokovikova E."/>
            <person name="Tikhonova I."/>
            <person name="Krasnopeev A."/>
            <person name="Evseev P."/>
            <person name="Gladkikh A."/>
            <person name="Belykh O."/>
        </authorList>
    </citation>
    <scope>NUCLEOTIDE SEQUENCE</scope>
    <source>
        <strain evidence="3">BBK-W-15</strain>
    </source>
</reference>
<gene>
    <name evidence="3" type="ORF">NJ959_19405</name>
</gene>
<accession>A0AAE3GUI0</accession>